<organism evidence="1 2">
    <name type="scientific">Alligator mississippiensis</name>
    <name type="common">American alligator</name>
    <dbReference type="NCBI Taxonomy" id="8496"/>
    <lineage>
        <taxon>Eukaryota</taxon>
        <taxon>Metazoa</taxon>
        <taxon>Chordata</taxon>
        <taxon>Craniata</taxon>
        <taxon>Vertebrata</taxon>
        <taxon>Euteleostomi</taxon>
        <taxon>Archelosauria</taxon>
        <taxon>Archosauria</taxon>
        <taxon>Crocodylia</taxon>
        <taxon>Alligatoridae</taxon>
        <taxon>Alligatorinae</taxon>
        <taxon>Alligator</taxon>
    </lineage>
</organism>
<sequence length="148" mass="16137">MDPGEYRCSALPSGRAAVSYSTGLLLQQELGSSSCTQGGGTSCMWGCTIRVTASFGQPLCMHQLQQQQTQDWTQLLDQLVTIAEEQLVDPWAWHTEGERDQVHEVQAELIEELLEDGPGHSEQLQPLLIIPGVLDNMQPPVLAGPEGP</sequence>
<evidence type="ECO:0000313" key="2">
    <source>
        <dbReference type="Proteomes" id="UP000050525"/>
    </source>
</evidence>
<gene>
    <name evidence="1" type="ORF">Y1Q_0004802</name>
</gene>
<proteinExistence type="predicted"/>
<dbReference type="EMBL" id="AKHW03002337">
    <property type="protein sequence ID" value="KYO39153.1"/>
    <property type="molecule type" value="Genomic_DNA"/>
</dbReference>
<reference evidence="1 2" key="1">
    <citation type="journal article" date="2012" name="Genome Biol.">
        <title>Sequencing three crocodilian genomes to illuminate the evolution of archosaurs and amniotes.</title>
        <authorList>
            <person name="St John J.A."/>
            <person name="Braun E.L."/>
            <person name="Isberg S.R."/>
            <person name="Miles L.G."/>
            <person name="Chong A.Y."/>
            <person name="Gongora J."/>
            <person name="Dalzell P."/>
            <person name="Moran C."/>
            <person name="Bed'hom B."/>
            <person name="Abzhanov A."/>
            <person name="Burgess S.C."/>
            <person name="Cooksey A.M."/>
            <person name="Castoe T.A."/>
            <person name="Crawford N.G."/>
            <person name="Densmore L.D."/>
            <person name="Drew J.C."/>
            <person name="Edwards S.V."/>
            <person name="Faircloth B.C."/>
            <person name="Fujita M.K."/>
            <person name="Greenwold M.J."/>
            <person name="Hoffmann F.G."/>
            <person name="Howard J.M."/>
            <person name="Iguchi T."/>
            <person name="Janes D.E."/>
            <person name="Khan S.Y."/>
            <person name="Kohno S."/>
            <person name="de Koning A.J."/>
            <person name="Lance S.L."/>
            <person name="McCarthy F.M."/>
            <person name="McCormack J.E."/>
            <person name="Merchant M.E."/>
            <person name="Peterson D.G."/>
            <person name="Pollock D.D."/>
            <person name="Pourmand N."/>
            <person name="Raney B.J."/>
            <person name="Roessler K.A."/>
            <person name="Sanford J.R."/>
            <person name="Sawyer R.H."/>
            <person name="Schmidt C.J."/>
            <person name="Triplett E.W."/>
            <person name="Tuberville T.D."/>
            <person name="Venegas-Anaya M."/>
            <person name="Howard J.T."/>
            <person name="Jarvis E.D."/>
            <person name="Guillette L.J.Jr."/>
            <person name="Glenn T.C."/>
            <person name="Green R.E."/>
            <person name="Ray D.A."/>
        </authorList>
    </citation>
    <scope>NUCLEOTIDE SEQUENCE [LARGE SCALE GENOMIC DNA]</scope>
    <source>
        <strain evidence="1">KSC_2009_1</strain>
    </source>
</reference>
<accession>A0A151NQY4</accession>
<protein>
    <submittedName>
        <fullName evidence="1">Uncharacterized protein</fullName>
    </submittedName>
</protein>
<dbReference type="AlphaFoldDB" id="A0A151NQY4"/>
<dbReference type="Proteomes" id="UP000050525">
    <property type="component" value="Unassembled WGS sequence"/>
</dbReference>
<evidence type="ECO:0000313" key="1">
    <source>
        <dbReference type="EMBL" id="KYO39153.1"/>
    </source>
</evidence>
<comment type="caution">
    <text evidence="1">The sequence shown here is derived from an EMBL/GenBank/DDBJ whole genome shotgun (WGS) entry which is preliminary data.</text>
</comment>
<name>A0A151NQY4_ALLMI</name>
<keyword evidence="2" id="KW-1185">Reference proteome</keyword>